<dbReference type="AlphaFoldDB" id="A0AA35VJS3"/>
<evidence type="ECO:0000256" key="1">
    <source>
        <dbReference type="ARBA" id="ARBA00022737"/>
    </source>
</evidence>
<evidence type="ECO:0000313" key="4">
    <source>
        <dbReference type="Proteomes" id="UP001177003"/>
    </source>
</evidence>
<keyword evidence="4" id="KW-1185">Reference proteome</keyword>
<feature type="domain" description="Disease resistance protein Roq1-like winged-helix" evidence="2">
    <location>
        <begin position="3"/>
        <end position="48"/>
    </location>
</feature>
<protein>
    <recommendedName>
        <fullName evidence="2">Disease resistance protein Roq1-like winged-helix domain-containing protein</fullName>
    </recommendedName>
</protein>
<evidence type="ECO:0000313" key="3">
    <source>
        <dbReference type="EMBL" id="CAI9261178.1"/>
    </source>
</evidence>
<sequence>MAMLDACGFHPVIGIKVLVQKALITITEYGKFDMHDLVQEMAHYIVRGEHPNNPEKHSRIWKKEDVLKICAMDAMTEGGTTTCSPESFPPRELCCLTLEDINAKQLWEGYKDDQTRWIEKPDQDT</sequence>
<dbReference type="InterPro" id="IPR044974">
    <property type="entry name" value="Disease_R_plants"/>
</dbReference>
<dbReference type="Proteomes" id="UP001177003">
    <property type="component" value="Chromosome 0"/>
</dbReference>
<reference evidence="3" key="1">
    <citation type="submission" date="2023-04" db="EMBL/GenBank/DDBJ databases">
        <authorList>
            <person name="Vijverberg K."/>
            <person name="Xiong W."/>
            <person name="Schranz E."/>
        </authorList>
    </citation>
    <scope>NUCLEOTIDE SEQUENCE</scope>
</reference>
<evidence type="ECO:0000259" key="2">
    <source>
        <dbReference type="Pfam" id="PF23282"/>
    </source>
</evidence>
<proteinExistence type="predicted"/>
<keyword evidence="1" id="KW-0677">Repeat</keyword>
<dbReference type="PANTHER" id="PTHR11017:SF340">
    <property type="entry name" value="NB-ARC-RELATED"/>
    <property type="match status" value="1"/>
</dbReference>
<dbReference type="PANTHER" id="PTHR11017">
    <property type="entry name" value="LEUCINE-RICH REPEAT-CONTAINING PROTEIN"/>
    <property type="match status" value="1"/>
</dbReference>
<dbReference type="GO" id="GO:0006952">
    <property type="term" value="P:defense response"/>
    <property type="evidence" value="ECO:0007669"/>
    <property type="project" value="InterPro"/>
</dbReference>
<organism evidence="3 4">
    <name type="scientific">Lactuca saligna</name>
    <name type="common">Willowleaf lettuce</name>
    <dbReference type="NCBI Taxonomy" id="75948"/>
    <lineage>
        <taxon>Eukaryota</taxon>
        <taxon>Viridiplantae</taxon>
        <taxon>Streptophyta</taxon>
        <taxon>Embryophyta</taxon>
        <taxon>Tracheophyta</taxon>
        <taxon>Spermatophyta</taxon>
        <taxon>Magnoliopsida</taxon>
        <taxon>eudicotyledons</taxon>
        <taxon>Gunneridae</taxon>
        <taxon>Pentapetalae</taxon>
        <taxon>asterids</taxon>
        <taxon>campanulids</taxon>
        <taxon>Asterales</taxon>
        <taxon>Asteraceae</taxon>
        <taxon>Cichorioideae</taxon>
        <taxon>Cichorieae</taxon>
        <taxon>Lactucinae</taxon>
        <taxon>Lactuca</taxon>
    </lineage>
</organism>
<dbReference type="InterPro" id="IPR058192">
    <property type="entry name" value="WHD_ROQ1-like"/>
</dbReference>
<gene>
    <name evidence="3" type="ORF">LSALG_LOCUS1975</name>
</gene>
<name>A0AA35VJS3_LACSI</name>
<dbReference type="EMBL" id="OX465086">
    <property type="protein sequence ID" value="CAI9261178.1"/>
    <property type="molecule type" value="Genomic_DNA"/>
</dbReference>
<dbReference type="Pfam" id="PF23282">
    <property type="entry name" value="WHD_ROQ1"/>
    <property type="match status" value="1"/>
</dbReference>
<accession>A0AA35VJS3</accession>